<protein>
    <submittedName>
        <fullName evidence="2">Uncharacterized protein</fullName>
    </submittedName>
</protein>
<keyword evidence="1" id="KW-1133">Transmembrane helix</keyword>
<keyword evidence="1" id="KW-0472">Membrane</keyword>
<feature type="transmembrane region" description="Helical" evidence="1">
    <location>
        <begin position="46"/>
        <end position="65"/>
    </location>
</feature>
<dbReference type="EMBL" id="JFHD01000003">
    <property type="protein sequence ID" value="KDR32600.1"/>
    <property type="molecule type" value="Genomic_DNA"/>
</dbReference>
<evidence type="ECO:0000256" key="1">
    <source>
        <dbReference type="SAM" id="Phobius"/>
    </source>
</evidence>
<dbReference type="RefSeq" id="WP_034470903.1">
    <property type="nucleotide sequence ID" value="NZ_CP084285.1"/>
</dbReference>
<name>A0A656QP68_9BURK</name>
<dbReference type="Proteomes" id="UP000027451">
    <property type="component" value="Unassembled WGS sequence"/>
</dbReference>
<dbReference type="AlphaFoldDB" id="A0A656QP68"/>
<feature type="transmembrane region" description="Helical" evidence="1">
    <location>
        <begin position="12"/>
        <end position="34"/>
    </location>
</feature>
<proteinExistence type="predicted"/>
<comment type="caution">
    <text evidence="2">The sequence shown here is derived from an EMBL/GenBank/DDBJ whole genome shotgun (WGS) entry which is preliminary data.</text>
</comment>
<keyword evidence="3" id="KW-1185">Reference proteome</keyword>
<sequence length="98" mass="10591">MPSTAVTRTNPLPLASIGFILASMLCLAIVDPLAKAIALRYPANELTFFCMLFGLIPPVAMCAVGQRSLIDRVKRLHFRGQTWRCHATAIALPTGPIA</sequence>
<accession>A0A656QP68</accession>
<reference evidence="2 3" key="1">
    <citation type="submission" date="2014-03" db="EMBL/GenBank/DDBJ databases">
        <title>Draft Genome Sequences of Four Burkholderia Strains.</title>
        <authorList>
            <person name="Liu X.Y."/>
            <person name="Li C.X."/>
            <person name="Xu J.H."/>
        </authorList>
    </citation>
    <scope>NUCLEOTIDE SEQUENCE [LARGE SCALE GENOMIC DNA]</scope>
    <source>
        <strain evidence="2 3">OP-1</strain>
    </source>
</reference>
<organism evidence="2 3">
    <name type="scientific">Caballeronia zhejiangensis</name>
    <dbReference type="NCBI Taxonomy" id="871203"/>
    <lineage>
        <taxon>Bacteria</taxon>
        <taxon>Pseudomonadati</taxon>
        <taxon>Pseudomonadota</taxon>
        <taxon>Betaproteobacteria</taxon>
        <taxon>Burkholderiales</taxon>
        <taxon>Burkholderiaceae</taxon>
        <taxon>Caballeronia</taxon>
    </lineage>
</organism>
<evidence type="ECO:0000313" key="2">
    <source>
        <dbReference type="EMBL" id="KDR32600.1"/>
    </source>
</evidence>
<keyword evidence="1" id="KW-0812">Transmembrane</keyword>
<evidence type="ECO:0000313" key="3">
    <source>
        <dbReference type="Proteomes" id="UP000027451"/>
    </source>
</evidence>
<gene>
    <name evidence="2" type="ORF">BG60_19655</name>
</gene>